<dbReference type="EMBL" id="PEIB01000016">
    <property type="protein sequence ID" value="RXJ72744.1"/>
    <property type="molecule type" value="Genomic_DNA"/>
</dbReference>
<dbReference type="PANTHER" id="PTHR43369">
    <property type="entry name" value="PHOSPHORIBOSYLGLYCINAMIDE FORMYLTRANSFERASE"/>
    <property type="match status" value="1"/>
</dbReference>
<sequence>MKISFLASHGGSAAKHIIHAVKENKLDADIGVVITNNGGSEIYRWCKEKNVDVHYMSGKTHPDEGEKDSAIHQVLIDAETSIIVLSGYMKKIGPLTLSEYSNKILNIHPSLLPAHGGKGMFGDRVHESVIRSGDALSGATVQFISEEYDEGPIISQQVVELSPGETVETLKTKVQAIEGDLYLSAIQQVLHNKKRQCDV</sequence>
<proteinExistence type="predicted"/>
<evidence type="ECO:0000313" key="6">
    <source>
        <dbReference type="EMBL" id="RXJ72744.1"/>
    </source>
</evidence>
<dbReference type="Pfam" id="PF00551">
    <property type="entry name" value="Formyl_trans_N"/>
    <property type="match status" value="1"/>
</dbReference>
<evidence type="ECO:0000256" key="2">
    <source>
        <dbReference type="ARBA" id="ARBA00012254"/>
    </source>
</evidence>
<comment type="caution">
    <text evidence="6">The sequence shown here is derived from an EMBL/GenBank/DDBJ whole genome shotgun (WGS) entry which is preliminary data.</text>
</comment>
<dbReference type="AlphaFoldDB" id="A0A4Q0YRL0"/>
<dbReference type="Gene3D" id="3.40.50.170">
    <property type="entry name" value="Formyl transferase, N-terminal domain"/>
    <property type="match status" value="1"/>
</dbReference>
<name>A0A4Q0YRL0_9GAMM</name>
<keyword evidence="3 6" id="KW-0808">Transferase</keyword>
<organism evidence="6 7">
    <name type="scientific">Veronia nyctiphanis</name>
    <dbReference type="NCBI Taxonomy" id="1278244"/>
    <lineage>
        <taxon>Bacteria</taxon>
        <taxon>Pseudomonadati</taxon>
        <taxon>Pseudomonadota</taxon>
        <taxon>Gammaproteobacteria</taxon>
        <taxon>Vibrionales</taxon>
        <taxon>Vibrionaceae</taxon>
        <taxon>Veronia</taxon>
    </lineage>
</organism>
<keyword evidence="4" id="KW-0658">Purine biosynthesis</keyword>
<dbReference type="OrthoDB" id="9806170at2"/>
<evidence type="ECO:0000256" key="4">
    <source>
        <dbReference type="ARBA" id="ARBA00022755"/>
    </source>
</evidence>
<dbReference type="EC" id="2.1.2.2" evidence="2"/>
<evidence type="ECO:0000313" key="7">
    <source>
        <dbReference type="Proteomes" id="UP000290287"/>
    </source>
</evidence>
<evidence type="ECO:0000259" key="5">
    <source>
        <dbReference type="Pfam" id="PF00551"/>
    </source>
</evidence>
<comment type="pathway">
    <text evidence="1">Purine metabolism; IMP biosynthesis via de novo pathway; N(2)-formyl-N(1)-(5-phospho-D-ribosyl)glycinamide from N(1)-(5-phospho-D-ribosyl)glycinamide (10-formyl THF route): step 1/1.</text>
</comment>
<evidence type="ECO:0000256" key="1">
    <source>
        <dbReference type="ARBA" id="ARBA00005054"/>
    </source>
</evidence>
<dbReference type="PANTHER" id="PTHR43369:SF2">
    <property type="entry name" value="PHOSPHORIBOSYLGLYCINAMIDE FORMYLTRANSFERASE"/>
    <property type="match status" value="1"/>
</dbReference>
<dbReference type="InterPro" id="IPR004607">
    <property type="entry name" value="GART"/>
</dbReference>
<protein>
    <recommendedName>
        <fullName evidence="2">phosphoribosylglycinamide formyltransferase 1</fullName>
        <ecNumber evidence="2">2.1.2.2</ecNumber>
    </recommendedName>
</protein>
<keyword evidence="7" id="KW-1185">Reference proteome</keyword>
<dbReference type="InterPro" id="IPR002376">
    <property type="entry name" value="Formyl_transf_N"/>
</dbReference>
<dbReference type="GO" id="GO:0004644">
    <property type="term" value="F:phosphoribosylglycinamide formyltransferase activity"/>
    <property type="evidence" value="ECO:0007669"/>
    <property type="project" value="UniProtKB-EC"/>
</dbReference>
<evidence type="ECO:0000256" key="3">
    <source>
        <dbReference type="ARBA" id="ARBA00022679"/>
    </source>
</evidence>
<accession>A0A4Q0YRL0</accession>
<dbReference type="RefSeq" id="WP_129122790.1">
    <property type="nucleotide sequence ID" value="NZ_PEIB01000016.1"/>
</dbReference>
<dbReference type="GO" id="GO:0006189">
    <property type="term" value="P:'de novo' IMP biosynthetic process"/>
    <property type="evidence" value="ECO:0007669"/>
    <property type="project" value="InterPro"/>
</dbReference>
<dbReference type="Proteomes" id="UP000290287">
    <property type="component" value="Unassembled WGS sequence"/>
</dbReference>
<dbReference type="GO" id="GO:0005829">
    <property type="term" value="C:cytosol"/>
    <property type="evidence" value="ECO:0007669"/>
    <property type="project" value="TreeGrafter"/>
</dbReference>
<feature type="domain" description="Formyl transferase N-terminal" evidence="5">
    <location>
        <begin position="1"/>
        <end position="186"/>
    </location>
</feature>
<reference evidence="6 7" key="1">
    <citation type="submission" date="2017-10" db="EMBL/GenBank/DDBJ databases">
        <title>Nyctiphanis sp. nov., isolated from the stomach of the euphausiid Nyctiphanes simplex (Hansen, 1911) in the Gulf of California.</title>
        <authorList>
            <person name="Gomez-Gil B."/>
            <person name="Aguilar-Mendez M."/>
            <person name="Lopez-Cortes A."/>
            <person name="Gomez-Gutierrez J."/>
            <person name="Roque A."/>
            <person name="Lang E."/>
            <person name="Gonzalez-Castillo A."/>
        </authorList>
    </citation>
    <scope>NUCLEOTIDE SEQUENCE [LARGE SCALE GENOMIC DNA]</scope>
    <source>
        <strain evidence="6 7">CAIM 600</strain>
    </source>
</reference>
<dbReference type="InterPro" id="IPR036477">
    <property type="entry name" value="Formyl_transf_N_sf"/>
</dbReference>
<gene>
    <name evidence="6" type="ORF">CS022_14000</name>
</gene>
<dbReference type="SUPFAM" id="SSF53328">
    <property type="entry name" value="Formyltransferase"/>
    <property type="match status" value="1"/>
</dbReference>
<dbReference type="CDD" id="cd08645">
    <property type="entry name" value="FMT_core_GART"/>
    <property type="match status" value="1"/>
</dbReference>